<dbReference type="GO" id="GO:0009401">
    <property type="term" value="P:phosphoenolpyruvate-dependent sugar phosphotransferase system"/>
    <property type="evidence" value="ECO:0007669"/>
    <property type="project" value="UniProtKB-KW"/>
</dbReference>
<dbReference type="Gene3D" id="1.10.1790.10">
    <property type="entry name" value="PRD domain"/>
    <property type="match status" value="1"/>
</dbReference>
<dbReference type="GO" id="GO:0016301">
    <property type="term" value="F:kinase activity"/>
    <property type="evidence" value="ECO:0007669"/>
    <property type="project" value="UniProtKB-KW"/>
</dbReference>
<sequence>MQLDRRSNNLLKEVLTNPQIKSISLESKYELSRRQISYSFEKINHWLLTKNLPPINRNRQGMFLIEPILIETLLSKQENNAMKELVLTEETRIQIILLMMISQIDETLSLNHFTHALDVSKNTVLHDIKQAQLIIQEDDLTIHYSRKAGYYIEGEEFFIRKLLVHLINRLLFVQNKQLFLSEIMRLSNQELVEMTLRVERIENQLNLKFTDEKIDALPFSLIIILKRIRAGMFIGDLPVKHDELTYTKEWQAVYELFDETEHIPDSERVFFTLHLLITNIYWSDLHKQDIVPSLMIAINEMLTKFEKYACMVIKDRDQLINKLLIHVKPAYYRIKFELTDIDQLHQPVGAEFSELQHLVKKAITPLAQLIGQDIPDHEITYLSMLIGGWLARQGEHLNKKIKAVIVCPKGVSVSKMMDSVLKEIFPEFVFLDSLSVREFYQFQLDYDIVFSLIHLETDRKVFIVKSFPEKEEKLWLRQQVMGYLYGYSNDVINVEELINVIEKDATILNKTNLTKRIYSFINQQGTSTPLLTEEEPTPHLAELIPATNITLRKNIKSWNEAIRVTAQPLLRKGAITHQYVDAVIEHCQEDPYIVIGDGLAIPHASPENGVLHVGMSLLRIEEGVTFAHDYSIKIIILIAALDKHQHFKALTELLKLAGTRADLLKIKQAKVKKEITDTFKKYQQL</sequence>
<dbReference type="STRING" id="872970.SAMN04488134_10781"/>
<dbReference type="CDD" id="cd05568">
    <property type="entry name" value="PTS_IIB_bgl_like"/>
    <property type="match status" value="1"/>
</dbReference>
<dbReference type="AlphaFoldDB" id="A0A1H8PIM8"/>
<dbReference type="InterPro" id="IPR051351">
    <property type="entry name" value="Ascorbate-PTS_EIIA_comp"/>
</dbReference>
<keyword evidence="5" id="KW-0808">Transferase</keyword>
<evidence type="ECO:0000256" key="2">
    <source>
        <dbReference type="ARBA" id="ARBA00022448"/>
    </source>
</evidence>
<dbReference type="Pfam" id="PF00874">
    <property type="entry name" value="PRD"/>
    <property type="match status" value="2"/>
</dbReference>
<evidence type="ECO:0000256" key="6">
    <source>
        <dbReference type="ARBA" id="ARBA00022683"/>
    </source>
</evidence>
<dbReference type="InterPro" id="IPR002178">
    <property type="entry name" value="PTS_EIIA_type-2_dom"/>
</dbReference>
<dbReference type="InterPro" id="IPR036095">
    <property type="entry name" value="PTS_EIIB-like_sf"/>
</dbReference>
<dbReference type="PROSITE" id="PS51099">
    <property type="entry name" value="PTS_EIIB_TYPE_2"/>
    <property type="match status" value="1"/>
</dbReference>
<evidence type="ECO:0000313" key="14">
    <source>
        <dbReference type="EMBL" id="SEO41557.1"/>
    </source>
</evidence>
<gene>
    <name evidence="14" type="ORF">SAMN04488134_10781</name>
</gene>
<dbReference type="Gene3D" id="1.10.10.10">
    <property type="entry name" value="Winged helix-like DNA-binding domain superfamily/Winged helix DNA-binding domain"/>
    <property type="match status" value="1"/>
</dbReference>
<evidence type="ECO:0000256" key="10">
    <source>
        <dbReference type="ARBA" id="ARBA00042072"/>
    </source>
</evidence>
<dbReference type="GO" id="GO:0005737">
    <property type="term" value="C:cytoplasm"/>
    <property type="evidence" value="ECO:0007669"/>
    <property type="project" value="UniProtKB-SubCell"/>
</dbReference>
<accession>A0A1H8PIM8</accession>
<feature type="domain" description="PTS EIIA type-2" evidence="11">
    <location>
        <begin position="542"/>
        <end position="682"/>
    </location>
</feature>
<dbReference type="PANTHER" id="PTHR36203">
    <property type="entry name" value="ASCORBATE-SPECIFIC PTS SYSTEM EIIA COMPONENT"/>
    <property type="match status" value="1"/>
</dbReference>
<evidence type="ECO:0000259" key="11">
    <source>
        <dbReference type="PROSITE" id="PS51094"/>
    </source>
</evidence>
<dbReference type="Pfam" id="PF00359">
    <property type="entry name" value="PTS_EIIA_2"/>
    <property type="match status" value="1"/>
</dbReference>
<dbReference type="OrthoDB" id="369398at2"/>
<feature type="domain" description="PRD" evidence="13">
    <location>
        <begin position="289"/>
        <end position="396"/>
    </location>
</feature>
<feature type="domain" description="PTS EIIB type-2" evidence="12">
    <location>
        <begin position="401"/>
        <end position="488"/>
    </location>
</feature>
<evidence type="ECO:0000256" key="1">
    <source>
        <dbReference type="ARBA" id="ARBA00004496"/>
    </source>
</evidence>
<dbReference type="PROSITE" id="PS51372">
    <property type="entry name" value="PRD_2"/>
    <property type="match status" value="2"/>
</dbReference>
<dbReference type="RefSeq" id="WP_091497871.1">
    <property type="nucleotide sequence ID" value="NZ_FODJ01000007.1"/>
</dbReference>
<dbReference type="PROSITE" id="PS00372">
    <property type="entry name" value="PTS_EIIA_TYPE_2_HIS"/>
    <property type="match status" value="1"/>
</dbReference>
<dbReference type="SUPFAM" id="SSF52794">
    <property type="entry name" value="PTS system IIB component-like"/>
    <property type="match status" value="1"/>
</dbReference>
<evidence type="ECO:0000313" key="15">
    <source>
        <dbReference type="Proteomes" id="UP000199300"/>
    </source>
</evidence>
<name>A0A1H8PIM8_9BACI</name>
<evidence type="ECO:0000256" key="5">
    <source>
        <dbReference type="ARBA" id="ARBA00022679"/>
    </source>
</evidence>
<evidence type="ECO:0000259" key="12">
    <source>
        <dbReference type="PROSITE" id="PS51099"/>
    </source>
</evidence>
<protein>
    <recommendedName>
        <fullName evidence="9">Ascorbate-specific PTS system EIIA component</fullName>
    </recommendedName>
    <alternativeName>
        <fullName evidence="10">Ascorbate-specific phosphotransferase enzyme IIA component</fullName>
    </alternativeName>
</protein>
<dbReference type="PROSITE" id="PS51094">
    <property type="entry name" value="PTS_EIIA_TYPE_2"/>
    <property type="match status" value="1"/>
</dbReference>
<keyword evidence="7" id="KW-0418">Kinase</keyword>
<organism evidence="14 15">
    <name type="scientific">Amphibacillus marinus</name>
    <dbReference type="NCBI Taxonomy" id="872970"/>
    <lineage>
        <taxon>Bacteria</taxon>
        <taxon>Bacillati</taxon>
        <taxon>Bacillota</taxon>
        <taxon>Bacilli</taxon>
        <taxon>Bacillales</taxon>
        <taxon>Bacillaceae</taxon>
        <taxon>Amphibacillus</taxon>
    </lineage>
</organism>
<keyword evidence="2" id="KW-0813">Transport</keyword>
<dbReference type="InterPro" id="IPR016152">
    <property type="entry name" value="PTrfase/Anion_transptr"/>
</dbReference>
<dbReference type="PANTHER" id="PTHR36203:SF1">
    <property type="entry name" value="ASCORBATE-SPECIFIC PTS SYSTEM EIIA COMPONENT"/>
    <property type="match status" value="1"/>
</dbReference>
<keyword evidence="4" id="KW-0597">Phosphoprotein</keyword>
<dbReference type="InterPro" id="IPR036634">
    <property type="entry name" value="PRD_sf"/>
</dbReference>
<dbReference type="GO" id="GO:0006355">
    <property type="term" value="P:regulation of DNA-templated transcription"/>
    <property type="evidence" value="ECO:0007669"/>
    <property type="project" value="InterPro"/>
</dbReference>
<dbReference type="EMBL" id="FODJ01000007">
    <property type="protein sequence ID" value="SEO41557.1"/>
    <property type="molecule type" value="Genomic_DNA"/>
</dbReference>
<keyword evidence="3" id="KW-0963">Cytoplasm</keyword>
<evidence type="ECO:0000256" key="8">
    <source>
        <dbReference type="ARBA" id="ARBA00037387"/>
    </source>
</evidence>
<comment type="function">
    <text evidence="8">The phosphoenolpyruvate-dependent sugar phosphotransferase system (sugar PTS), a major carbohydrate active transport system, catalyzes the phosphorylation of incoming sugar substrates concomitantly with their translocation across the cell membrane. The enzyme II UlaABC PTS system is involved in ascorbate transport.</text>
</comment>
<dbReference type="InterPro" id="IPR011608">
    <property type="entry name" value="PRD"/>
</dbReference>
<dbReference type="InterPro" id="IPR013011">
    <property type="entry name" value="PTS_EIIB_2"/>
</dbReference>
<evidence type="ECO:0000256" key="9">
    <source>
        <dbReference type="ARBA" id="ARBA00041175"/>
    </source>
</evidence>
<proteinExistence type="predicted"/>
<dbReference type="Gene3D" id="3.40.930.10">
    <property type="entry name" value="Mannitol-specific EII, Chain A"/>
    <property type="match status" value="1"/>
</dbReference>
<dbReference type="InterPro" id="IPR036388">
    <property type="entry name" value="WH-like_DNA-bd_sf"/>
</dbReference>
<evidence type="ECO:0000256" key="7">
    <source>
        <dbReference type="ARBA" id="ARBA00022777"/>
    </source>
</evidence>
<dbReference type="Proteomes" id="UP000199300">
    <property type="component" value="Unassembled WGS sequence"/>
</dbReference>
<keyword evidence="6" id="KW-0598">Phosphotransferase system</keyword>
<evidence type="ECO:0000259" key="13">
    <source>
        <dbReference type="PROSITE" id="PS51372"/>
    </source>
</evidence>
<keyword evidence="15" id="KW-1185">Reference proteome</keyword>
<dbReference type="SUPFAM" id="SSF63520">
    <property type="entry name" value="PTS-regulatory domain, PRD"/>
    <property type="match status" value="2"/>
</dbReference>
<evidence type="ECO:0000256" key="4">
    <source>
        <dbReference type="ARBA" id="ARBA00022553"/>
    </source>
</evidence>
<comment type="subcellular location">
    <subcellularLocation>
        <location evidence="1">Cytoplasm</location>
    </subcellularLocation>
</comment>
<feature type="domain" description="PRD" evidence="13">
    <location>
        <begin position="185"/>
        <end position="285"/>
    </location>
</feature>
<dbReference type="SUPFAM" id="SSF55804">
    <property type="entry name" value="Phoshotransferase/anion transport protein"/>
    <property type="match status" value="1"/>
</dbReference>
<reference evidence="14 15" key="1">
    <citation type="submission" date="2016-10" db="EMBL/GenBank/DDBJ databases">
        <authorList>
            <person name="de Groot N.N."/>
        </authorList>
    </citation>
    <scope>NUCLEOTIDE SEQUENCE [LARGE SCALE GENOMIC DNA]</scope>
    <source>
        <strain evidence="14 15">CGMCC 1.10434</strain>
    </source>
</reference>
<evidence type="ECO:0000256" key="3">
    <source>
        <dbReference type="ARBA" id="ARBA00022490"/>
    </source>
</evidence>
<dbReference type="GO" id="GO:0008982">
    <property type="term" value="F:protein-N(PI)-phosphohistidine-sugar phosphotransferase activity"/>
    <property type="evidence" value="ECO:0007669"/>
    <property type="project" value="InterPro"/>
</dbReference>